<feature type="chain" id="PRO_5011395211" evidence="1">
    <location>
        <begin position="27"/>
        <end position="136"/>
    </location>
</feature>
<sequence>MALKIANTVSTLLFAVCLAVCSDVGGAIISCPQGVEIFDHNYDSHPRLSMFAECKHLKHLPEADIRCQISKQLIIQAGYGSVVQYIRSQCVTAAQCHGLRQSPGYSPEDGALIRARTMIGCCQPHDLACIRRLVDL</sequence>
<keyword evidence="1" id="KW-0732">Signal</keyword>
<name>A0A1I8ILR5_9PLAT</name>
<dbReference type="WBParaSite" id="maker-uti_cns_0014110-snap-gene-0.7-mRNA-1">
    <property type="protein sequence ID" value="maker-uti_cns_0014110-snap-gene-0.7-mRNA-1"/>
    <property type="gene ID" value="maker-uti_cns_0014110-snap-gene-0.7"/>
</dbReference>
<evidence type="ECO:0000313" key="4">
    <source>
        <dbReference type="WBParaSite" id="maker-uti_cns_0014110-snap-gene-0.7-mRNA-1"/>
    </source>
</evidence>
<organism evidence="2 4">
    <name type="scientific">Macrostomum lignano</name>
    <dbReference type="NCBI Taxonomy" id="282301"/>
    <lineage>
        <taxon>Eukaryota</taxon>
        <taxon>Metazoa</taxon>
        <taxon>Spiralia</taxon>
        <taxon>Lophotrochozoa</taxon>
        <taxon>Platyhelminthes</taxon>
        <taxon>Rhabditophora</taxon>
        <taxon>Macrostomorpha</taxon>
        <taxon>Macrostomida</taxon>
        <taxon>Macrostomidae</taxon>
        <taxon>Macrostomum</taxon>
    </lineage>
</organism>
<keyword evidence="2" id="KW-1185">Reference proteome</keyword>
<feature type="signal peptide" evidence="1">
    <location>
        <begin position="1"/>
        <end position="26"/>
    </location>
</feature>
<dbReference type="WBParaSite" id="maker-uti_cns_0008435-snap-gene-0.9-mRNA-1">
    <property type="protein sequence ID" value="maker-uti_cns_0008435-snap-gene-0.9-mRNA-1"/>
    <property type="gene ID" value="maker-uti_cns_0008435-snap-gene-0.9"/>
</dbReference>
<evidence type="ECO:0000313" key="2">
    <source>
        <dbReference type="Proteomes" id="UP000095280"/>
    </source>
</evidence>
<dbReference type="Proteomes" id="UP000095280">
    <property type="component" value="Unplaced"/>
</dbReference>
<evidence type="ECO:0000313" key="3">
    <source>
        <dbReference type="WBParaSite" id="maker-uti_cns_0008435-snap-gene-0.9-mRNA-1"/>
    </source>
</evidence>
<reference evidence="3 4" key="1">
    <citation type="submission" date="2016-11" db="UniProtKB">
        <authorList>
            <consortium name="WormBaseParasite"/>
        </authorList>
    </citation>
    <scope>IDENTIFICATION</scope>
</reference>
<protein>
    <submittedName>
        <fullName evidence="3 4">Secreted protein</fullName>
    </submittedName>
</protein>
<accession>A0A1I8ILR5</accession>
<dbReference type="AlphaFoldDB" id="A0A1I8ILR5"/>
<dbReference type="WBParaSite" id="maker-uti_cns_0019071-snap-gene-0.2-mRNA-1">
    <property type="protein sequence ID" value="maker-uti_cns_0019071-snap-gene-0.2-mRNA-1"/>
    <property type="gene ID" value="maker-uti_cns_0019071-snap-gene-0.2"/>
</dbReference>
<evidence type="ECO:0000256" key="1">
    <source>
        <dbReference type="SAM" id="SignalP"/>
    </source>
</evidence>
<proteinExistence type="predicted"/>